<feature type="coiled-coil region" evidence="1">
    <location>
        <begin position="18"/>
        <end position="52"/>
    </location>
</feature>
<feature type="compositionally biased region" description="Basic residues" evidence="2">
    <location>
        <begin position="618"/>
        <end position="630"/>
    </location>
</feature>
<feature type="compositionally biased region" description="Basic and acidic residues" evidence="2">
    <location>
        <begin position="480"/>
        <end position="489"/>
    </location>
</feature>
<feature type="compositionally biased region" description="Basic and acidic residues" evidence="2">
    <location>
        <begin position="587"/>
        <end position="598"/>
    </location>
</feature>
<feature type="region of interest" description="Disordered" evidence="2">
    <location>
        <begin position="442"/>
        <end position="632"/>
    </location>
</feature>
<dbReference type="EMBL" id="JADFTT010000452">
    <property type="protein sequence ID" value="KAG5761414.1"/>
    <property type="molecule type" value="Genomic_DNA"/>
</dbReference>
<feature type="region of interest" description="Disordered" evidence="2">
    <location>
        <begin position="272"/>
        <end position="391"/>
    </location>
</feature>
<evidence type="ECO:0000256" key="2">
    <source>
        <dbReference type="SAM" id="MobiDB-lite"/>
    </source>
</evidence>
<keyword evidence="4" id="KW-1185">Reference proteome</keyword>
<evidence type="ECO:0000313" key="4">
    <source>
        <dbReference type="Proteomes" id="UP000750502"/>
    </source>
</evidence>
<feature type="compositionally biased region" description="Low complexity" evidence="2">
    <location>
        <begin position="759"/>
        <end position="790"/>
    </location>
</feature>
<feature type="region of interest" description="Disordered" evidence="2">
    <location>
        <begin position="811"/>
        <end position="844"/>
    </location>
</feature>
<dbReference type="OrthoDB" id="5105723at2759"/>
<feature type="region of interest" description="Disordered" evidence="2">
    <location>
        <begin position="936"/>
        <end position="1042"/>
    </location>
</feature>
<feature type="region of interest" description="Disordered" evidence="2">
    <location>
        <begin position="723"/>
        <end position="790"/>
    </location>
</feature>
<feature type="compositionally biased region" description="Basic and acidic residues" evidence="2">
    <location>
        <begin position="508"/>
        <end position="547"/>
    </location>
</feature>
<evidence type="ECO:0000313" key="3">
    <source>
        <dbReference type="EMBL" id="KAG5761414.1"/>
    </source>
</evidence>
<reference evidence="3" key="1">
    <citation type="journal article" date="2020" name="bioRxiv">
        <title>Historical genomics reveals the evolutionary mechanisms behind multiple outbreaks of the host-specific coffee wilt pathogen Fusarium xylarioides.</title>
        <authorList>
            <person name="Peck D."/>
            <person name="Nowell R.W."/>
            <person name="Flood J."/>
            <person name="Ryan M.J."/>
            <person name="Barraclough T.G."/>
        </authorList>
    </citation>
    <scope>NUCLEOTIDE SEQUENCE</scope>
    <source>
        <strain evidence="3">IMI 127659i</strain>
    </source>
</reference>
<proteinExistence type="predicted"/>
<feature type="compositionally biased region" description="Polar residues" evidence="2">
    <location>
        <begin position="962"/>
        <end position="975"/>
    </location>
</feature>
<organism evidence="3 4">
    <name type="scientific">Fusarium xylarioides</name>
    <dbReference type="NCBI Taxonomy" id="221167"/>
    <lineage>
        <taxon>Eukaryota</taxon>
        <taxon>Fungi</taxon>
        <taxon>Dikarya</taxon>
        <taxon>Ascomycota</taxon>
        <taxon>Pezizomycotina</taxon>
        <taxon>Sordariomycetes</taxon>
        <taxon>Hypocreomycetidae</taxon>
        <taxon>Hypocreales</taxon>
        <taxon>Nectriaceae</taxon>
        <taxon>Fusarium</taxon>
        <taxon>Fusarium fujikuroi species complex</taxon>
    </lineage>
</organism>
<sequence>MGDVAEGASPPNGHQHCCQNGQKNLQQVEQVMAKLSDELNALKDEVRDLCRYMTTAAPSDAILEIKTQLQELLSRTPSFPDELLPGDNPTLRYILAEDSDVRLIEDEGLTNSKICERLRKLPGSHWQDISAATLLKPKVANRNSNLRPCILIDVKSWESDDAIRRQSAAIGKEFGFSTNCWLIEPRYTVEVRDIATDLFIKKNYSLKQIARQMRFGELAVTTRVSYNRLLLDTSDLSVALHFSRTPITIMGRQYDCISSKFRKAGPHWASLLRNTGTNDSSNKETPNATKKATNSKKAKSSPPTKQASKAKTPGPANSSPSEETTTKKRGRPPKSTEIDPKQTTLNFGTRTPRPPADEPANEHEHTADDSDAYMEEVPLGSPQETSLDDDDEMADASLVSIPVEIHDDPDQQIQVHMAEDRGDPSLPLGLIHVEYGVIDCSFNKPVPETPVPKTATPEACASNTPAVKPAAPTTPASNGREVRPADPKKNAPKAVPQEPSPSATVKNANDDKADGGDVDTDNKQKNKDKNKNKNRIKEQDKTGKDNNEDITNGSASIENVGDPMDVEKTRIEPAGDNKGAGTISRALGEDKLVDEAKSSNEAVPGPKPGNANGGMSKSQRKREKARRRAAARLANPSLSLPSSVSSVQNTLSVVSSETSPLHPTVAATDITAIDHAATETSAMDTQPEDFSHASLLPLALPATDAPADGTVVRDSAVMSTLPEERREVYPLPQALPATDTSGQNTVLKSPSKAPPLSPAPHLTDSSTTNTATTDTAATDNAPTDTFATDATATNTTTDATATNTTTDAAATDTTATDNAEADTATTNTATHNASTGTASTDTTATDTTATTNTIATNTLTDATATNTATDNASTDTIATNTTVTHTVIANITTDTAAADTVDAGTNATNTTTTYTDAIDTTPIADALASGAPRVNTLAEGSGEHSPFLSQSLASPDTPRPSVETQTFEGPSTQAGAVQDAKDGAEGGKREGSPSLPGSRPKKKQCSQGPIKDKDTEDDVDREGPVAVTEQKSAVVGSEVPSI</sequence>
<name>A0A9P7HSL4_9HYPO</name>
<feature type="compositionally biased region" description="Low complexity" evidence="2">
    <location>
        <begin position="464"/>
        <end position="476"/>
    </location>
</feature>
<reference evidence="3" key="2">
    <citation type="submission" date="2020-10" db="EMBL/GenBank/DDBJ databases">
        <authorList>
            <person name="Peck L.D."/>
            <person name="Nowell R.W."/>
            <person name="Flood J."/>
            <person name="Ryan M.J."/>
            <person name="Barraclough T.G."/>
        </authorList>
    </citation>
    <scope>NUCLEOTIDE SEQUENCE</scope>
    <source>
        <strain evidence="3">IMI 127659i</strain>
    </source>
</reference>
<feature type="compositionally biased region" description="Polar residues" evidence="2">
    <location>
        <begin position="272"/>
        <end position="284"/>
    </location>
</feature>
<evidence type="ECO:0000256" key="1">
    <source>
        <dbReference type="SAM" id="Coils"/>
    </source>
</evidence>
<accession>A0A9P7HSL4</accession>
<keyword evidence="1" id="KW-0175">Coiled coil</keyword>
<feature type="compositionally biased region" description="Basic and acidic residues" evidence="2">
    <location>
        <begin position="979"/>
        <end position="991"/>
    </location>
</feature>
<comment type="caution">
    <text evidence="3">The sequence shown here is derived from an EMBL/GenBank/DDBJ whole genome shotgun (WGS) entry which is preliminary data.</text>
</comment>
<protein>
    <submittedName>
        <fullName evidence="3">Uncharacterized protein</fullName>
    </submittedName>
</protein>
<dbReference type="Proteomes" id="UP000750502">
    <property type="component" value="Unassembled WGS sequence"/>
</dbReference>
<gene>
    <name evidence="3" type="ORF">H9Q72_010468</name>
</gene>
<dbReference type="AlphaFoldDB" id="A0A9P7HSL4"/>
<feature type="compositionally biased region" description="Basic and acidic residues" evidence="2">
    <location>
        <begin position="565"/>
        <end position="575"/>
    </location>
</feature>
<feature type="compositionally biased region" description="Low complexity" evidence="2">
    <location>
        <begin position="300"/>
        <end position="311"/>
    </location>
</feature>